<keyword evidence="5" id="KW-0408">Iron</keyword>
<dbReference type="PRINTS" id="PR00465">
    <property type="entry name" value="EP450IV"/>
</dbReference>
<organism evidence="7 8">
    <name type="scientific">Sphaerobolus stellatus (strain SS14)</name>
    <dbReference type="NCBI Taxonomy" id="990650"/>
    <lineage>
        <taxon>Eukaryota</taxon>
        <taxon>Fungi</taxon>
        <taxon>Dikarya</taxon>
        <taxon>Basidiomycota</taxon>
        <taxon>Agaricomycotina</taxon>
        <taxon>Agaricomycetes</taxon>
        <taxon>Phallomycetidae</taxon>
        <taxon>Geastrales</taxon>
        <taxon>Sphaerobolaceae</taxon>
        <taxon>Sphaerobolus</taxon>
    </lineage>
</organism>
<dbReference type="Gene3D" id="1.10.630.10">
    <property type="entry name" value="Cytochrome P450"/>
    <property type="match status" value="1"/>
</dbReference>
<comment type="similarity">
    <text evidence="2">Belongs to the cytochrome P450 family.</text>
</comment>
<dbReference type="GO" id="GO:0008395">
    <property type="term" value="F:steroid hydroxylase activity"/>
    <property type="evidence" value="ECO:0007669"/>
    <property type="project" value="TreeGrafter"/>
</dbReference>
<dbReference type="GO" id="GO:0005506">
    <property type="term" value="F:iron ion binding"/>
    <property type="evidence" value="ECO:0007669"/>
    <property type="project" value="InterPro"/>
</dbReference>
<comment type="cofactor">
    <cofactor evidence="1">
        <name>heme</name>
        <dbReference type="ChEBI" id="CHEBI:30413"/>
    </cofactor>
</comment>
<feature type="chain" id="PRO_5012994815" description="Cytochrome P450" evidence="6">
    <location>
        <begin position="16"/>
        <end position="201"/>
    </location>
</feature>
<evidence type="ECO:0000256" key="3">
    <source>
        <dbReference type="ARBA" id="ARBA00022617"/>
    </source>
</evidence>
<dbReference type="InterPro" id="IPR001128">
    <property type="entry name" value="Cyt_P450"/>
</dbReference>
<evidence type="ECO:0000256" key="4">
    <source>
        <dbReference type="ARBA" id="ARBA00022723"/>
    </source>
</evidence>
<evidence type="ECO:0000256" key="5">
    <source>
        <dbReference type="ARBA" id="ARBA00023004"/>
    </source>
</evidence>
<dbReference type="GO" id="GO:0016705">
    <property type="term" value="F:oxidoreductase activity, acting on paired donors, with incorporation or reduction of molecular oxygen"/>
    <property type="evidence" value="ECO:0007669"/>
    <property type="project" value="InterPro"/>
</dbReference>
<dbReference type="OrthoDB" id="3366823at2759"/>
<evidence type="ECO:0000313" key="7">
    <source>
        <dbReference type="EMBL" id="KIJ46005.1"/>
    </source>
</evidence>
<evidence type="ECO:0000313" key="8">
    <source>
        <dbReference type="Proteomes" id="UP000054279"/>
    </source>
</evidence>
<dbReference type="InterPro" id="IPR036396">
    <property type="entry name" value="Cyt_P450_sf"/>
</dbReference>
<evidence type="ECO:0000256" key="6">
    <source>
        <dbReference type="SAM" id="SignalP"/>
    </source>
</evidence>
<proteinExistence type="inferred from homology"/>
<evidence type="ECO:0008006" key="9">
    <source>
        <dbReference type="Google" id="ProtNLM"/>
    </source>
</evidence>
<dbReference type="HOGENOM" id="CLU_1361181_0_0_1"/>
<feature type="signal peptide" evidence="6">
    <location>
        <begin position="1"/>
        <end position="15"/>
    </location>
</feature>
<evidence type="ECO:0000256" key="1">
    <source>
        <dbReference type="ARBA" id="ARBA00001971"/>
    </source>
</evidence>
<dbReference type="Proteomes" id="UP000054279">
    <property type="component" value="Unassembled WGS sequence"/>
</dbReference>
<dbReference type="AlphaFoldDB" id="A0A0C9W2W7"/>
<keyword evidence="6" id="KW-0732">Signal</keyword>
<evidence type="ECO:0000256" key="2">
    <source>
        <dbReference type="ARBA" id="ARBA00010617"/>
    </source>
</evidence>
<keyword evidence="4" id="KW-0479">Metal-binding</keyword>
<sequence length="201" mass="23058">MQKSSSAHLISFVVAFTLLPYNPCQETYTEFCLFDDGMCNILHKAPFGGQTPAELSRERLISYTVQFFKRWWRKDNEGHLEGAVDSVTDVLRLMKSSELNDEKIARVQNLWIWAAQANTSLTCTWLLNHLLVDSTLREALTQEVQNELRGEDINTLLGADPRSLEASRFPFLNSSIKELLRIYSVPTIVRRGSHGYAYQER</sequence>
<reference evidence="7 8" key="1">
    <citation type="submission" date="2014-06" db="EMBL/GenBank/DDBJ databases">
        <title>Evolutionary Origins and Diversification of the Mycorrhizal Mutualists.</title>
        <authorList>
            <consortium name="DOE Joint Genome Institute"/>
            <consortium name="Mycorrhizal Genomics Consortium"/>
            <person name="Kohler A."/>
            <person name="Kuo A."/>
            <person name="Nagy L.G."/>
            <person name="Floudas D."/>
            <person name="Copeland A."/>
            <person name="Barry K.W."/>
            <person name="Cichocki N."/>
            <person name="Veneault-Fourrey C."/>
            <person name="LaButti K."/>
            <person name="Lindquist E.A."/>
            <person name="Lipzen A."/>
            <person name="Lundell T."/>
            <person name="Morin E."/>
            <person name="Murat C."/>
            <person name="Riley R."/>
            <person name="Ohm R."/>
            <person name="Sun H."/>
            <person name="Tunlid A."/>
            <person name="Henrissat B."/>
            <person name="Grigoriev I.V."/>
            <person name="Hibbett D.S."/>
            <person name="Martin F."/>
        </authorList>
    </citation>
    <scope>NUCLEOTIDE SEQUENCE [LARGE SCALE GENOMIC DNA]</scope>
    <source>
        <strain evidence="7 8">SS14</strain>
    </source>
</reference>
<name>A0A0C9W2W7_SPHS4</name>
<keyword evidence="3" id="KW-0349">Heme</keyword>
<dbReference type="PANTHER" id="PTHR24304:SF2">
    <property type="entry name" value="24-HYDROXYCHOLESTEROL 7-ALPHA-HYDROXYLASE"/>
    <property type="match status" value="1"/>
</dbReference>
<dbReference type="SUPFAM" id="SSF48264">
    <property type="entry name" value="Cytochrome P450"/>
    <property type="match status" value="1"/>
</dbReference>
<dbReference type="InterPro" id="IPR050529">
    <property type="entry name" value="CYP450_sterol_14alpha_dmase"/>
</dbReference>
<gene>
    <name evidence="7" type="ORF">M422DRAFT_250431</name>
</gene>
<accession>A0A0C9W2W7</accession>
<dbReference type="Pfam" id="PF00067">
    <property type="entry name" value="p450"/>
    <property type="match status" value="1"/>
</dbReference>
<dbReference type="InterPro" id="IPR002403">
    <property type="entry name" value="Cyt_P450_E_grp-IV"/>
</dbReference>
<dbReference type="PANTHER" id="PTHR24304">
    <property type="entry name" value="CYTOCHROME P450 FAMILY 7"/>
    <property type="match status" value="1"/>
</dbReference>
<dbReference type="EMBL" id="KN837109">
    <property type="protein sequence ID" value="KIJ46005.1"/>
    <property type="molecule type" value="Genomic_DNA"/>
</dbReference>
<protein>
    <recommendedName>
        <fullName evidence="9">Cytochrome P450</fullName>
    </recommendedName>
</protein>
<keyword evidence="8" id="KW-1185">Reference proteome</keyword>
<dbReference type="GO" id="GO:0020037">
    <property type="term" value="F:heme binding"/>
    <property type="evidence" value="ECO:0007669"/>
    <property type="project" value="InterPro"/>
</dbReference>